<dbReference type="EMBL" id="CP089274">
    <property type="protein sequence ID" value="USP73079.1"/>
    <property type="molecule type" value="Genomic_DNA"/>
</dbReference>
<evidence type="ECO:0000256" key="4">
    <source>
        <dbReference type="ARBA" id="ARBA00023136"/>
    </source>
</evidence>
<protein>
    <recommendedName>
        <fullName evidence="7">Rhodopsin domain-containing protein</fullName>
    </recommendedName>
</protein>
<gene>
    <name evidence="8" type="ORF">yc1106_00353</name>
</gene>
<evidence type="ECO:0000256" key="3">
    <source>
        <dbReference type="ARBA" id="ARBA00022989"/>
    </source>
</evidence>
<keyword evidence="3 6" id="KW-1133">Transmembrane helix</keyword>
<dbReference type="Pfam" id="PF20684">
    <property type="entry name" value="Fung_rhodopsin"/>
    <property type="match status" value="1"/>
</dbReference>
<dbReference type="PANTHER" id="PTHR33048">
    <property type="entry name" value="PTH11-LIKE INTEGRAL MEMBRANE PROTEIN (AFU_ORTHOLOGUE AFUA_5G11245)"/>
    <property type="match status" value="1"/>
</dbReference>
<dbReference type="InterPro" id="IPR052337">
    <property type="entry name" value="SAT4-like"/>
</dbReference>
<evidence type="ECO:0000256" key="1">
    <source>
        <dbReference type="ARBA" id="ARBA00004141"/>
    </source>
</evidence>
<keyword evidence="4 6" id="KW-0472">Membrane</keyword>
<comment type="subcellular location">
    <subcellularLocation>
        <location evidence="1">Membrane</location>
        <topology evidence="1">Multi-pass membrane protein</topology>
    </subcellularLocation>
</comment>
<dbReference type="OrthoDB" id="444631at2759"/>
<feature type="transmembrane region" description="Helical" evidence="6">
    <location>
        <begin position="14"/>
        <end position="32"/>
    </location>
</feature>
<sequence>MGLPLPQKLRIPCALLGALSIITFALRCFVRIRIVKAWGHDDSFIALAFIIHMWYTGTLLTGIHYGTGRRTSEISIEDSVHAMRCWWLCFLAYACSITLAKISAGFFFLRIADIKPLFRITTYIITVLAAVVGFGFFFLSVFQCLPVAFFWTRLQGDTNGRCLDIEIMVNATYFYGAVTAGTDIAWGVLVGGLIWKLQVDRRTKILTAPFLVLACIASYAALVRMPYVETFKDPDFLYATVDISLWSTVEVGVSVVAANLATVRPLFHHFAHRGESWASRQNRPVVAVIDDIPDFQELKTIKGSAKSQDSIIRSTDQESTQDGRNAAKTPSVWIKWIRKDSSSSVDTHVP</sequence>
<evidence type="ECO:0000256" key="5">
    <source>
        <dbReference type="ARBA" id="ARBA00038359"/>
    </source>
</evidence>
<dbReference type="PANTHER" id="PTHR33048:SF96">
    <property type="entry name" value="INTEGRAL MEMBRANE PROTEIN"/>
    <property type="match status" value="1"/>
</dbReference>
<organism evidence="8 9">
    <name type="scientific">Curvularia clavata</name>
    <dbReference type="NCBI Taxonomy" id="95742"/>
    <lineage>
        <taxon>Eukaryota</taxon>
        <taxon>Fungi</taxon>
        <taxon>Dikarya</taxon>
        <taxon>Ascomycota</taxon>
        <taxon>Pezizomycotina</taxon>
        <taxon>Dothideomycetes</taxon>
        <taxon>Pleosporomycetidae</taxon>
        <taxon>Pleosporales</taxon>
        <taxon>Pleosporineae</taxon>
        <taxon>Pleosporaceae</taxon>
        <taxon>Curvularia</taxon>
    </lineage>
</organism>
<reference evidence="8" key="1">
    <citation type="submission" date="2021-12" db="EMBL/GenBank/DDBJ databases">
        <title>Curvularia clavata genome.</title>
        <authorList>
            <person name="Cao Y."/>
        </authorList>
    </citation>
    <scope>NUCLEOTIDE SEQUENCE</scope>
    <source>
        <strain evidence="8">Yc1106</strain>
    </source>
</reference>
<proteinExistence type="inferred from homology"/>
<dbReference type="AlphaFoldDB" id="A0A9Q8YZT9"/>
<comment type="similarity">
    <text evidence="5">Belongs to the SAT4 family.</text>
</comment>
<feature type="transmembrane region" description="Helical" evidence="6">
    <location>
        <begin position="205"/>
        <end position="223"/>
    </location>
</feature>
<keyword evidence="9" id="KW-1185">Reference proteome</keyword>
<keyword evidence="2 6" id="KW-0812">Transmembrane</keyword>
<dbReference type="GO" id="GO:0016020">
    <property type="term" value="C:membrane"/>
    <property type="evidence" value="ECO:0007669"/>
    <property type="project" value="UniProtKB-SubCell"/>
</dbReference>
<accession>A0A9Q8YZT9</accession>
<feature type="transmembrane region" description="Helical" evidence="6">
    <location>
        <begin position="44"/>
        <end position="65"/>
    </location>
</feature>
<evidence type="ECO:0000313" key="8">
    <source>
        <dbReference type="EMBL" id="USP73079.1"/>
    </source>
</evidence>
<evidence type="ECO:0000313" key="9">
    <source>
        <dbReference type="Proteomes" id="UP001056012"/>
    </source>
</evidence>
<dbReference type="InterPro" id="IPR049326">
    <property type="entry name" value="Rhodopsin_dom_fungi"/>
</dbReference>
<dbReference type="VEuPathDB" id="FungiDB:yc1106_00353"/>
<feature type="transmembrane region" description="Helical" evidence="6">
    <location>
        <begin position="172"/>
        <end position="193"/>
    </location>
</feature>
<feature type="domain" description="Rhodopsin" evidence="7">
    <location>
        <begin position="26"/>
        <end position="268"/>
    </location>
</feature>
<evidence type="ECO:0000259" key="7">
    <source>
        <dbReference type="Pfam" id="PF20684"/>
    </source>
</evidence>
<dbReference type="Proteomes" id="UP001056012">
    <property type="component" value="Chromosome 1"/>
</dbReference>
<feature type="transmembrane region" description="Helical" evidence="6">
    <location>
        <begin position="121"/>
        <end position="152"/>
    </location>
</feature>
<name>A0A9Q8YZT9_CURCL</name>
<evidence type="ECO:0000256" key="2">
    <source>
        <dbReference type="ARBA" id="ARBA00022692"/>
    </source>
</evidence>
<feature type="transmembrane region" description="Helical" evidence="6">
    <location>
        <begin position="85"/>
        <end position="109"/>
    </location>
</feature>
<evidence type="ECO:0000256" key="6">
    <source>
        <dbReference type="SAM" id="Phobius"/>
    </source>
</evidence>